<evidence type="ECO:0000313" key="2">
    <source>
        <dbReference type="Proteomes" id="UP001056120"/>
    </source>
</evidence>
<proteinExistence type="predicted"/>
<sequence length="545" mass="60287">MTTTIISLLSILSFMSVSALNDPALLNSLNVPNLLDAASFEDDLSYSLYHKTCQDVEGIIYRKVKEWVKKDPTLAPSLIRLHFHDCAVRGCDASILLEHSGSERSANVSKSLRGFQVIDDIKAELEKKCPRTVSCADILTTAARDATVLAGGPFWAIPFGRKDGRVSLAKEAATVPMGRESITKLIEFFQSKGLNVLDLVVLSGAHTIGRSTCESVQDRLYNYKGTKKPDPSINPLYLNYLRRKCRWASENVYLDATTPRTFDTQYYHNLKKKMGLLSTDQLLYSDSRTKPIADALSFESSLFSNQFSVSMVKLANILDVKSQDNGEIRIKCNRGCDASILLDHSGSERSANVSKSLRGFQVIDDIKAELEKKCPRTVSKDGRVSLAKEAATVPMGRESITKLIEFFQSKGLNVLDLVVLSGTTSITCFAIAGGAADELWLLNLSTDNNGDGIKITVIAIDGCFMPQHLHFFCFRCGLGTAVKGQKPSNFLIFCLNQMSRCVTMIDMYMVGFEIPLTLKLVYLVALPIDWYTWSLRANLSENVGL</sequence>
<protein>
    <submittedName>
        <fullName evidence="1">Uncharacterized protein</fullName>
    </submittedName>
</protein>
<dbReference type="EMBL" id="CM042019">
    <property type="protein sequence ID" value="KAI3824372.1"/>
    <property type="molecule type" value="Genomic_DNA"/>
</dbReference>
<name>A0ACB9JWL0_9ASTR</name>
<evidence type="ECO:0000313" key="1">
    <source>
        <dbReference type="EMBL" id="KAI3824372.1"/>
    </source>
</evidence>
<gene>
    <name evidence="1" type="ORF">L1987_05830</name>
</gene>
<reference evidence="1 2" key="2">
    <citation type="journal article" date="2022" name="Mol. Ecol. Resour.">
        <title>The genomes of chicory, endive, great burdock and yacon provide insights into Asteraceae paleo-polyploidization history and plant inulin production.</title>
        <authorList>
            <person name="Fan W."/>
            <person name="Wang S."/>
            <person name="Wang H."/>
            <person name="Wang A."/>
            <person name="Jiang F."/>
            <person name="Liu H."/>
            <person name="Zhao H."/>
            <person name="Xu D."/>
            <person name="Zhang Y."/>
        </authorList>
    </citation>
    <scope>NUCLEOTIDE SEQUENCE [LARGE SCALE GENOMIC DNA]</scope>
    <source>
        <strain evidence="2">cv. Yunnan</strain>
        <tissue evidence="1">Leaves</tissue>
    </source>
</reference>
<reference evidence="2" key="1">
    <citation type="journal article" date="2022" name="Mol. Ecol. Resour.">
        <title>The genomes of chicory, endive, great burdock and yacon provide insights into Asteraceae palaeo-polyploidization history and plant inulin production.</title>
        <authorList>
            <person name="Fan W."/>
            <person name="Wang S."/>
            <person name="Wang H."/>
            <person name="Wang A."/>
            <person name="Jiang F."/>
            <person name="Liu H."/>
            <person name="Zhao H."/>
            <person name="Xu D."/>
            <person name="Zhang Y."/>
        </authorList>
    </citation>
    <scope>NUCLEOTIDE SEQUENCE [LARGE SCALE GENOMIC DNA]</scope>
    <source>
        <strain evidence="2">cv. Yunnan</strain>
    </source>
</reference>
<keyword evidence="2" id="KW-1185">Reference proteome</keyword>
<organism evidence="1 2">
    <name type="scientific">Smallanthus sonchifolius</name>
    <dbReference type="NCBI Taxonomy" id="185202"/>
    <lineage>
        <taxon>Eukaryota</taxon>
        <taxon>Viridiplantae</taxon>
        <taxon>Streptophyta</taxon>
        <taxon>Embryophyta</taxon>
        <taxon>Tracheophyta</taxon>
        <taxon>Spermatophyta</taxon>
        <taxon>Magnoliopsida</taxon>
        <taxon>eudicotyledons</taxon>
        <taxon>Gunneridae</taxon>
        <taxon>Pentapetalae</taxon>
        <taxon>asterids</taxon>
        <taxon>campanulids</taxon>
        <taxon>Asterales</taxon>
        <taxon>Asteraceae</taxon>
        <taxon>Asteroideae</taxon>
        <taxon>Heliantheae alliance</taxon>
        <taxon>Millerieae</taxon>
        <taxon>Smallanthus</taxon>
    </lineage>
</organism>
<dbReference type="Proteomes" id="UP001056120">
    <property type="component" value="Linkage Group LG02"/>
</dbReference>
<comment type="caution">
    <text evidence="1">The sequence shown here is derived from an EMBL/GenBank/DDBJ whole genome shotgun (WGS) entry which is preliminary data.</text>
</comment>
<accession>A0ACB9JWL0</accession>